<accession>A0A2H4JBV0</accession>
<dbReference type="EMBL" id="MF417969">
    <property type="protein sequence ID" value="ASN72724.1"/>
    <property type="molecule type" value="Genomic_DNA"/>
</dbReference>
<proteinExistence type="predicted"/>
<protein>
    <recommendedName>
        <fullName evidence="2">Tail completion protein</fullName>
    </recommendedName>
</protein>
<gene>
    <name evidence="1" type="ORF">2AX1_5</name>
</gene>
<name>A0A2H4JBV0_9CAUD</name>
<organism evidence="1">
    <name type="scientific">uncultured Caudovirales phage</name>
    <dbReference type="NCBI Taxonomy" id="2100421"/>
    <lineage>
        <taxon>Viruses</taxon>
        <taxon>Duplodnaviria</taxon>
        <taxon>Heunggongvirae</taxon>
        <taxon>Uroviricota</taxon>
        <taxon>Caudoviricetes</taxon>
        <taxon>Peduoviridae</taxon>
        <taxon>Maltschvirus</taxon>
        <taxon>Maltschvirus maltsch</taxon>
    </lineage>
</organism>
<evidence type="ECO:0008006" key="2">
    <source>
        <dbReference type="Google" id="ProtNLM"/>
    </source>
</evidence>
<evidence type="ECO:0000313" key="1">
    <source>
        <dbReference type="EMBL" id="ASN72724.1"/>
    </source>
</evidence>
<sequence length="135" mass="16069">MIDILNKIYSVLKDDEKLMKILDIKNVKFNDYPDVKDITKPYVVLDDFDDPIPEVHYDGERVAYSYIVQIDVFVKANADYNARLRRNEISQRISDLLWKELKAGQVSNLGNEYNKEFALYRSTRRYEAIFYEEEN</sequence>
<reference evidence="1" key="1">
    <citation type="submission" date="2017-06" db="EMBL/GenBank/DDBJ databases">
        <title>Novel phages from South African skin metaviromes.</title>
        <authorList>
            <person name="van Zyl L.J."/>
            <person name="Abrahams Y."/>
            <person name="Stander E.A."/>
            <person name="Kirby B.M."/>
            <person name="Clavaud C."/>
            <person name="Farcet C."/>
            <person name="Breton L."/>
            <person name="Trindade M.I."/>
        </authorList>
    </citation>
    <scope>NUCLEOTIDE SEQUENCE</scope>
</reference>